<dbReference type="Proteomes" id="UP001604335">
    <property type="component" value="Unassembled WGS sequence"/>
</dbReference>
<dbReference type="CDD" id="cd07043">
    <property type="entry name" value="STAS_anti-anti-sigma_factors"/>
    <property type="match status" value="1"/>
</dbReference>
<evidence type="ECO:0000256" key="1">
    <source>
        <dbReference type="ARBA" id="ARBA00009013"/>
    </source>
</evidence>
<proteinExistence type="inferred from homology"/>
<dbReference type="PROSITE" id="PS50801">
    <property type="entry name" value="STAS"/>
    <property type="match status" value="1"/>
</dbReference>
<dbReference type="Pfam" id="PF01740">
    <property type="entry name" value="STAS"/>
    <property type="match status" value="1"/>
</dbReference>
<evidence type="ECO:0000313" key="4">
    <source>
        <dbReference type="EMBL" id="MFG3818021.1"/>
    </source>
</evidence>
<dbReference type="PANTHER" id="PTHR33495:SF2">
    <property type="entry name" value="ANTI-SIGMA FACTOR ANTAGONIST TM_1081-RELATED"/>
    <property type="match status" value="1"/>
</dbReference>
<dbReference type="PANTHER" id="PTHR33495">
    <property type="entry name" value="ANTI-SIGMA FACTOR ANTAGONIST TM_1081-RELATED-RELATED"/>
    <property type="match status" value="1"/>
</dbReference>
<dbReference type="InterPro" id="IPR003658">
    <property type="entry name" value="Anti-sigma_ant"/>
</dbReference>
<name>A0ABW7CA36_9CYAN</name>
<keyword evidence="5" id="KW-1185">Reference proteome</keyword>
<comment type="similarity">
    <text evidence="1 2">Belongs to the anti-sigma-factor antagonist family.</text>
</comment>
<dbReference type="EMBL" id="JAZAQF010000059">
    <property type="protein sequence ID" value="MFG3818021.1"/>
    <property type="molecule type" value="Genomic_DNA"/>
</dbReference>
<dbReference type="InterPro" id="IPR036513">
    <property type="entry name" value="STAS_dom_sf"/>
</dbReference>
<dbReference type="SUPFAM" id="SSF52091">
    <property type="entry name" value="SpoIIaa-like"/>
    <property type="match status" value="1"/>
</dbReference>
<evidence type="ECO:0000259" key="3">
    <source>
        <dbReference type="PROSITE" id="PS50801"/>
    </source>
</evidence>
<gene>
    <name evidence="4" type="ORF">VPK24_10275</name>
</gene>
<dbReference type="Gene3D" id="3.30.750.24">
    <property type="entry name" value="STAS domain"/>
    <property type="match status" value="1"/>
</dbReference>
<comment type="caution">
    <text evidence="4">The sequence shown here is derived from an EMBL/GenBank/DDBJ whole genome shotgun (WGS) entry which is preliminary data.</text>
</comment>
<evidence type="ECO:0000256" key="2">
    <source>
        <dbReference type="RuleBase" id="RU003749"/>
    </source>
</evidence>
<sequence>MMYSPHVLELQGRCDTHSSADLRQQFEQLAQEVSATETSAPVWLLDLSQVSSIDSSGLSAFIAGFKLARQQGGALLFCAPSDPVRMVFEIAQLDRVFPIYESQAAALAAWEQQTLEPTFNPLAA</sequence>
<evidence type="ECO:0000313" key="5">
    <source>
        <dbReference type="Proteomes" id="UP001604335"/>
    </source>
</evidence>
<protein>
    <recommendedName>
        <fullName evidence="2">Anti-sigma factor antagonist</fullName>
    </recommendedName>
</protein>
<dbReference type="InterPro" id="IPR002645">
    <property type="entry name" value="STAS_dom"/>
</dbReference>
<organism evidence="4 5">
    <name type="scientific">Limnothrix redekei LRLZ20PSL1</name>
    <dbReference type="NCBI Taxonomy" id="3112953"/>
    <lineage>
        <taxon>Bacteria</taxon>
        <taxon>Bacillati</taxon>
        <taxon>Cyanobacteriota</taxon>
        <taxon>Cyanophyceae</taxon>
        <taxon>Pseudanabaenales</taxon>
        <taxon>Pseudanabaenaceae</taxon>
        <taxon>Limnothrix</taxon>
    </lineage>
</organism>
<feature type="domain" description="STAS" evidence="3">
    <location>
        <begin position="7"/>
        <end position="110"/>
    </location>
</feature>
<reference evidence="5" key="1">
    <citation type="journal article" date="2024" name="Algal Res.">
        <title>Biochemical, toxicological and genomic investigation of a high-biomass producing Limnothrix strain isolated from Italian shallow drinking water reservoir.</title>
        <authorList>
            <person name="Simonazzi M."/>
            <person name="Shishido T.K."/>
            <person name="Delbaje E."/>
            <person name="Wahlsten M."/>
            <person name="Fewer D.P."/>
            <person name="Sivonen K."/>
            <person name="Pezzolesi L."/>
            <person name="Pistocchi R."/>
        </authorList>
    </citation>
    <scope>NUCLEOTIDE SEQUENCE [LARGE SCALE GENOMIC DNA]</scope>
    <source>
        <strain evidence="5">LRLZ20PSL1</strain>
    </source>
</reference>
<accession>A0ABW7CA36</accession>
<dbReference type="NCBIfam" id="TIGR00377">
    <property type="entry name" value="ant_ant_sig"/>
    <property type="match status" value="1"/>
</dbReference>